<dbReference type="Gene3D" id="3.80.10.10">
    <property type="entry name" value="Ribonuclease Inhibitor"/>
    <property type="match status" value="3"/>
</dbReference>
<dbReference type="Pfam" id="PF25372">
    <property type="entry name" value="DUF7885"/>
    <property type="match status" value="1"/>
</dbReference>
<dbReference type="EMBL" id="JAODUP010000091">
    <property type="protein sequence ID" value="KAK2162790.1"/>
    <property type="molecule type" value="Genomic_DNA"/>
</dbReference>
<dbReference type="SMART" id="SM00367">
    <property type="entry name" value="LRR_CC"/>
    <property type="match status" value="11"/>
</dbReference>
<dbReference type="InterPro" id="IPR032675">
    <property type="entry name" value="LRR_dom_sf"/>
</dbReference>
<reference evidence="2" key="1">
    <citation type="journal article" date="2023" name="Mol. Biol. Evol.">
        <title>Third-Generation Sequencing Reveals the Adaptive Role of the Epigenome in Three Deep-Sea Polychaetes.</title>
        <authorList>
            <person name="Perez M."/>
            <person name="Aroh O."/>
            <person name="Sun Y."/>
            <person name="Lan Y."/>
            <person name="Juniper S.K."/>
            <person name="Young C.R."/>
            <person name="Angers B."/>
            <person name="Qian P.Y."/>
        </authorList>
    </citation>
    <scope>NUCLEOTIDE SEQUENCE</scope>
    <source>
        <strain evidence="2">P08H-3</strain>
    </source>
</reference>
<evidence type="ECO:0000313" key="2">
    <source>
        <dbReference type="EMBL" id="KAK2162790.1"/>
    </source>
</evidence>
<dbReference type="InterPro" id="IPR057207">
    <property type="entry name" value="FBXL15_LRR"/>
</dbReference>
<organism evidence="2 3">
    <name type="scientific">Paralvinella palmiformis</name>
    <dbReference type="NCBI Taxonomy" id="53620"/>
    <lineage>
        <taxon>Eukaryota</taxon>
        <taxon>Metazoa</taxon>
        <taxon>Spiralia</taxon>
        <taxon>Lophotrochozoa</taxon>
        <taxon>Annelida</taxon>
        <taxon>Polychaeta</taxon>
        <taxon>Sedentaria</taxon>
        <taxon>Canalipalpata</taxon>
        <taxon>Terebellida</taxon>
        <taxon>Terebelliformia</taxon>
        <taxon>Alvinellidae</taxon>
        <taxon>Paralvinella</taxon>
    </lineage>
</organism>
<dbReference type="PANTHER" id="PTHR13318">
    <property type="entry name" value="PARTNER OF PAIRED, ISOFORM B-RELATED"/>
    <property type="match status" value="1"/>
</dbReference>
<dbReference type="AlphaFoldDB" id="A0AAD9NAD7"/>
<evidence type="ECO:0000313" key="3">
    <source>
        <dbReference type="Proteomes" id="UP001208570"/>
    </source>
</evidence>
<dbReference type="GO" id="GO:0031146">
    <property type="term" value="P:SCF-dependent proteasomal ubiquitin-dependent protein catabolic process"/>
    <property type="evidence" value="ECO:0007669"/>
    <property type="project" value="TreeGrafter"/>
</dbReference>
<comment type="caution">
    <text evidence="2">The sequence shown here is derived from an EMBL/GenBank/DDBJ whole genome shotgun (WGS) entry which is preliminary data.</text>
</comment>
<sequence length="513" mass="57224">MSTFFGTGHETYRDRLLGRRLLMECQLKSLRDMCLEYIGNNLHCITRASQYLAAVHKELIIERLAFHDRFTDSYLPHVTYNLFSPQLEQIYLFRCNQINETWLRQLAASKYAGLQCITDGQDCLKELELRKLKITRKGLVNVRSPNLEKVDLRGCSLLDDKAIQMIVCSNPTIRYLNLVSCSKVTDVIFPIIAQNLKMSLEYLDISDVHSLSDSSIMALAKHCPNLKSLLICFQLFQGCDALQYLDLSYCMQLVRTPSSAKLLLHNLPITLLELSLNGLQLDNPELLVAGMERLLKLSKLRLCGVPAVDDECLKQILKKVGAQLTFLDISGSVMCNITDDGLSHIATCCTKLQMLGISLLKEVTGITLLDVLALRAVAENCCNLKQLDLSGAPVVTDDIIKQLASNCNQMNNIGIKACRNVTDEGVVSLAINCPLCSAMLSGLHNITDRSILALANNCPYLEELYISGCEKVSQAAVNYLQDMCIPRVYVSHRVPNSCSTVRNLDTGNYEIQS</sequence>
<evidence type="ECO:0000259" key="1">
    <source>
        <dbReference type="Pfam" id="PF25372"/>
    </source>
</evidence>
<dbReference type="InterPro" id="IPR006553">
    <property type="entry name" value="Leu-rich_rpt_Cys-con_subtyp"/>
</dbReference>
<feature type="domain" description="F-box/LRR-repeat protein 15-like leucin rich repeat" evidence="1">
    <location>
        <begin position="336"/>
        <end position="479"/>
    </location>
</feature>
<keyword evidence="3" id="KW-1185">Reference proteome</keyword>
<dbReference type="SUPFAM" id="SSF52047">
    <property type="entry name" value="RNI-like"/>
    <property type="match status" value="1"/>
</dbReference>
<proteinExistence type="predicted"/>
<accession>A0AAD9NAD7</accession>
<protein>
    <recommendedName>
        <fullName evidence="1">F-box/LRR-repeat protein 15-like leucin rich repeat domain-containing protein</fullName>
    </recommendedName>
</protein>
<gene>
    <name evidence="2" type="ORF">LSH36_91g01064</name>
</gene>
<dbReference type="GO" id="GO:0019005">
    <property type="term" value="C:SCF ubiquitin ligase complex"/>
    <property type="evidence" value="ECO:0007669"/>
    <property type="project" value="TreeGrafter"/>
</dbReference>
<name>A0AAD9NAD7_9ANNE</name>
<dbReference type="Proteomes" id="UP001208570">
    <property type="component" value="Unassembled WGS sequence"/>
</dbReference>